<feature type="binding site" evidence="13">
    <location>
        <begin position="91"/>
        <end position="92"/>
    </location>
    <ligand>
        <name>ATP</name>
        <dbReference type="ChEBI" id="CHEBI:30616"/>
    </ligand>
</feature>
<dbReference type="GO" id="GO:0016740">
    <property type="term" value="F:transferase activity"/>
    <property type="evidence" value="ECO:0007669"/>
    <property type="project" value="UniProtKB-KW"/>
</dbReference>
<dbReference type="GO" id="GO:0019948">
    <property type="term" value="F:SUMO activating enzyme activity"/>
    <property type="evidence" value="ECO:0007669"/>
    <property type="project" value="UniProtKB-UniRule"/>
</dbReference>
<dbReference type="OMA" id="TPSEHIH"/>
<feature type="binding site" evidence="13">
    <location>
        <begin position="113"/>
        <end position="118"/>
    </location>
    <ligand>
        <name>ATP</name>
        <dbReference type="ChEBI" id="CHEBI:30616"/>
    </ligand>
</feature>
<evidence type="ECO:0000256" key="6">
    <source>
        <dbReference type="ARBA" id="ARBA00022741"/>
    </source>
</evidence>
<keyword evidence="9 11" id="KW-0067">ATP-binding</keyword>
<dbReference type="GO" id="GO:0046872">
    <property type="term" value="F:metal ion binding"/>
    <property type="evidence" value="ECO:0007669"/>
    <property type="project" value="UniProtKB-KW"/>
</dbReference>
<dbReference type="GO" id="GO:0005737">
    <property type="term" value="C:cytoplasm"/>
    <property type="evidence" value="ECO:0007669"/>
    <property type="project" value="TreeGrafter"/>
</dbReference>
<keyword evidence="5 11" id="KW-0479">Metal-binding</keyword>
<proteinExistence type="inferred from homology"/>
<feature type="binding site" evidence="14">
    <location>
        <position position="154"/>
    </location>
    <ligand>
        <name>Zn(2+)</name>
        <dbReference type="ChEBI" id="CHEBI:29105"/>
    </ligand>
</feature>
<feature type="compositionally biased region" description="Basic and acidic residues" evidence="16">
    <location>
        <begin position="561"/>
        <end position="571"/>
    </location>
</feature>
<comment type="subunit">
    <text evidence="11">Heterodimer.</text>
</comment>
<evidence type="ECO:0000256" key="7">
    <source>
        <dbReference type="ARBA" id="ARBA00022786"/>
    </source>
</evidence>
<feature type="binding site" evidence="13">
    <location>
        <begin position="20"/>
        <end position="25"/>
    </location>
    <ligand>
        <name>ATP</name>
        <dbReference type="ChEBI" id="CHEBI:30616"/>
    </ligand>
</feature>
<dbReference type="PANTHER" id="PTHR10953:SF5">
    <property type="entry name" value="SUMO-ACTIVATING ENZYME SUBUNIT 2"/>
    <property type="match status" value="1"/>
</dbReference>
<evidence type="ECO:0000256" key="8">
    <source>
        <dbReference type="ARBA" id="ARBA00022833"/>
    </source>
</evidence>
<feature type="binding site" evidence="14">
    <location>
        <position position="157"/>
    </location>
    <ligand>
        <name>Zn(2+)</name>
        <dbReference type="ChEBI" id="CHEBI:29105"/>
    </ligand>
</feature>
<evidence type="ECO:0000259" key="17">
    <source>
        <dbReference type="Pfam" id="PF00899"/>
    </source>
</evidence>
<feature type="domain" description="Ubiquitin/SUMO-activating enzyme ubiquitin-like" evidence="19">
    <location>
        <begin position="464"/>
        <end position="548"/>
    </location>
</feature>
<evidence type="ECO:0000256" key="12">
    <source>
        <dbReference type="PIRSR" id="PIRSR039133-1"/>
    </source>
</evidence>
<dbReference type="InterPro" id="IPR035985">
    <property type="entry name" value="Ubiquitin-activating_enz"/>
</dbReference>
<dbReference type="FunFam" id="3.40.50.720:FF:000618">
    <property type="entry name" value="SUMO-activating enzyme subunit 2"/>
    <property type="match status" value="1"/>
</dbReference>
<reference evidence="21" key="1">
    <citation type="submission" date="2020-12" db="UniProtKB">
        <authorList>
            <consortium name="WormBaseParasite"/>
        </authorList>
    </citation>
    <scope>IDENTIFICATION</scope>
    <source>
        <strain evidence="21">MHco3</strain>
    </source>
</reference>
<evidence type="ECO:0000256" key="3">
    <source>
        <dbReference type="ARBA" id="ARBA00005673"/>
    </source>
</evidence>
<dbReference type="GO" id="GO:0016925">
    <property type="term" value="P:protein sumoylation"/>
    <property type="evidence" value="ECO:0007669"/>
    <property type="project" value="UniProtKB-UniRule"/>
</dbReference>
<keyword evidence="7 11" id="KW-0833">Ubl conjugation pathway</keyword>
<dbReference type="PANTHER" id="PTHR10953">
    <property type="entry name" value="UBIQUITIN-ACTIVATING ENZYME E1"/>
    <property type="match status" value="1"/>
</dbReference>
<feature type="region of interest" description="Disordered" evidence="16">
    <location>
        <begin position="205"/>
        <end position="255"/>
    </location>
</feature>
<accession>A0A7I4Y310</accession>
<protein>
    <recommendedName>
        <fullName evidence="11">SUMO-activating enzyme subunit</fullName>
    </recommendedName>
</protein>
<dbReference type="InterPro" id="IPR028077">
    <property type="entry name" value="UAE_UbL_dom"/>
</dbReference>
<dbReference type="WBParaSite" id="HCON_00042190-00001">
    <property type="protein sequence ID" value="HCON_00042190-00001"/>
    <property type="gene ID" value="HCON_00042190"/>
</dbReference>
<feature type="binding site" evidence="14">
    <location>
        <position position="453"/>
    </location>
    <ligand>
        <name>Zn(2+)</name>
        <dbReference type="ChEBI" id="CHEBI:29105"/>
    </ligand>
</feature>
<dbReference type="Gene3D" id="1.10.10.520">
    <property type="entry name" value="Ubiquitin activating enzymes (Uba3). Chain: B, domain 2"/>
    <property type="match status" value="1"/>
</dbReference>
<feature type="compositionally biased region" description="Polar residues" evidence="16">
    <location>
        <begin position="240"/>
        <end position="255"/>
    </location>
</feature>
<evidence type="ECO:0000259" key="19">
    <source>
        <dbReference type="Pfam" id="PF14732"/>
    </source>
</evidence>
<dbReference type="GO" id="GO:0005524">
    <property type="term" value="F:ATP binding"/>
    <property type="evidence" value="ECO:0007669"/>
    <property type="project" value="UniProtKB-UniRule"/>
</dbReference>
<dbReference type="AlphaFoldDB" id="A0A7I4Y310"/>
<dbReference type="InterPro" id="IPR023318">
    <property type="entry name" value="Ub_act_enz_dom_a_sf"/>
</dbReference>
<feature type="domain" description="Ubiquitin-activating enzyme SCCH" evidence="18">
    <location>
        <begin position="318"/>
        <end position="389"/>
    </location>
</feature>
<dbReference type="UniPathway" id="UPA00886"/>
<name>A0A7I4Y310_HAECO</name>
<feature type="domain" description="THIF-type NAD/FAD binding fold" evidence="17">
    <location>
        <begin position="7"/>
        <end position="421"/>
    </location>
</feature>
<dbReference type="Gene3D" id="3.50.50.80">
    <property type="entry name" value="Ubiquitin-activating enzyme E1, inactive adenylation domain, subdomain 1"/>
    <property type="match status" value="1"/>
</dbReference>
<dbReference type="PIRSF" id="PIRSF039133">
    <property type="entry name" value="SUMO_E1B"/>
    <property type="match status" value="1"/>
</dbReference>
<evidence type="ECO:0000256" key="13">
    <source>
        <dbReference type="PIRSR" id="PIRSR039133-2"/>
    </source>
</evidence>
<dbReference type="Pfam" id="PF00899">
    <property type="entry name" value="ThiF"/>
    <property type="match status" value="1"/>
</dbReference>
<evidence type="ECO:0000256" key="10">
    <source>
        <dbReference type="ARBA" id="ARBA00023242"/>
    </source>
</evidence>
<dbReference type="InterPro" id="IPR019572">
    <property type="entry name" value="UBA_E1_SCCH"/>
</dbReference>
<dbReference type="Gene3D" id="3.10.290.20">
    <property type="entry name" value="Ubiquitin-like 2 activating enzyme e1b. Chain: B, domain 3"/>
    <property type="match status" value="1"/>
</dbReference>
<dbReference type="Pfam" id="PF10585">
    <property type="entry name" value="UBA_E1_SCCH"/>
    <property type="match status" value="1"/>
</dbReference>
<feature type="active site" description="Glycyl thioester intermediate" evidence="12 15">
    <location>
        <position position="170"/>
    </location>
</feature>
<feature type="region of interest" description="Disordered" evidence="16">
    <location>
        <begin position="554"/>
        <end position="593"/>
    </location>
</feature>
<dbReference type="GO" id="GO:0031510">
    <property type="term" value="C:SUMO activating enzyme complex"/>
    <property type="evidence" value="ECO:0007669"/>
    <property type="project" value="UniProtKB-UniRule"/>
</dbReference>
<comment type="pathway">
    <text evidence="2 11">Protein modification; protein sumoylation.</text>
</comment>
<dbReference type="Proteomes" id="UP000025227">
    <property type="component" value="Unplaced"/>
</dbReference>
<comment type="subcellular location">
    <subcellularLocation>
        <location evidence="1">Nucleus</location>
    </subcellularLocation>
</comment>
<evidence type="ECO:0000256" key="9">
    <source>
        <dbReference type="ARBA" id="ARBA00022840"/>
    </source>
</evidence>
<keyword evidence="8 11" id="KW-0862">Zinc</keyword>
<dbReference type="PROSITE" id="PS51257">
    <property type="entry name" value="PROKAR_LIPOPROTEIN"/>
    <property type="match status" value="1"/>
</dbReference>
<dbReference type="InterPro" id="IPR033127">
    <property type="entry name" value="UBQ-activ_enz_E1_Cys_AS"/>
</dbReference>
<evidence type="ECO:0000256" key="11">
    <source>
        <dbReference type="PIRNR" id="PIRNR039133"/>
    </source>
</evidence>
<evidence type="ECO:0000256" key="16">
    <source>
        <dbReference type="SAM" id="MobiDB-lite"/>
    </source>
</evidence>
<evidence type="ECO:0000313" key="21">
    <source>
        <dbReference type="WBParaSite" id="HCON_00042190-00001"/>
    </source>
</evidence>
<evidence type="ECO:0000256" key="15">
    <source>
        <dbReference type="PROSITE-ProRule" id="PRU10132"/>
    </source>
</evidence>
<dbReference type="InterPro" id="IPR030661">
    <property type="entry name" value="Uba2"/>
</dbReference>
<feature type="region of interest" description="Disordered" evidence="16">
    <location>
        <begin position="298"/>
        <end position="320"/>
    </location>
</feature>
<evidence type="ECO:0000256" key="14">
    <source>
        <dbReference type="PIRSR" id="PIRSR039133-3"/>
    </source>
</evidence>
<dbReference type="Pfam" id="PF14732">
    <property type="entry name" value="UAE_UbL"/>
    <property type="match status" value="1"/>
</dbReference>
<dbReference type="InterPro" id="IPR042449">
    <property type="entry name" value="Ub-E1_IAD_1"/>
</dbReference>
<dbReference type="FunFam" id="3.50.50.80:FF:000002">
    <property type="entry name" value="SUMO-activating enzyme subunit 2"/>
    <property type="match status" value="1"/>
</dbReference>
<dbReference type="PROSITE" id="PS00865">
    <property type="entry name" value="UBIQUITIN_ACTIVAT_2"/>
    <property type="match status" value="1"/>
</dbReference>
<keyword evidence="4" id="KW-0808">Transferase</keyword>
<organism evidence="20 21">
    <name type="scientific">Haemonchus contortus</name>
    <name type="common">Barber pole worm</name>
    <dbReference type="NCBI Taxonomy" id="6289"/>
    <lineage>
        <taxon>Eukaryota</taxon>
        <taxon>Metazoa</taxon>
        <taxon>Ecdysozoa</taxon>
        <taxon>Nematoda</taxon>
        <taxon>Chromadorea</taxon>
        <taxon>Rhabditida</taxon>
        <taxon>Rhabditina</taxon>
        <taxon>Rhabditomorpha</taxon>
        <taxon>Strongyloidea</taxon>
        <taxon>Trichostrongylidae</taxon>
        <taxon>Haemonchus</taxon>
    </lineage>
</organism>
<evidence type="ECO:0000256" key="5">
    <source>
        <dbReference type="ARBA" id="ARBA00022723"/>
    </source>
</evidence>
<evidence type="ECO:0000259" key="18">
    <source>
        <dbReference type="Pfam" id="PF10585"/>
    </source>
</evidence>
<feature type="compositionally biased region" description="Low complexity" evidence="16">
    <location>
        <begin position="306"/>
        <end position="320"/>
    </location>
</feature>
<keyword evidence="6 11" id="KW-0547">Nucleotide-binding</keyword>
<evidence type="ECO:0000256" key="2">
    <source>
        <dbReference type="ARBA" id="ARBA00004718"/>
    </source>
</evidence>
<feature type="binding site" evidence="13">
    <location>
        <position position="68"/>
    </location>
    <ligand>
        <name>ATP</name>
        <dbReference type="ChEBI" id="CHEBI:30616"/>
    </ligand>
</feature>
<dbReference type="InterPro" id="IPR000594">
    <property type="entry name" value="ThiF_NAD_FAD-bd"/>
</dbReference>
<evidence type="ECO:0000256" key="4">
    <source>
        <dbReference type="ARBA" id="ARBA00022679"/>
    </source>
</evidence>
<feature type="binding site" evidence="13">
    <location>
        <position position="44"/>
    </location>
    <ligand>
        <name>ATP</name>
        <dbReference type="ChEBI" id="CHEBI:30616"/>
    </ligand>
</feature>
<comment type="similarity">
    <text evidence="3 11">Belongs to the ubiquitin-activating E1 family.</text>
</comment>
<keyword evidence="20" id="KW-1185">Reference proteome</keyword>
<feature type="binding site" evidence="14">
    <location>
        <position position="456"/>
    </location>
    <ligand>
        <name>Zn(2+)</name>
        <dbReference type="ChEBI" id="CHEBI:29105"/>
    </ligand>
</feature>
<evidence type="ECO:0000256" key="1">
    <source>
        <dbReference type="ARBA" id="ARBA00004123"/>
    </source>
</evidence>
<evidence type="ECO:0000313" key="20">
    <source>
        <dbReference type="Proteomes" id="UP000025227"/>
    </source>
</evidence>
<dbReference type="SUPFAM" id="SSF69572">
    <property type="entry name" value="Activating enzymes of the ubiquitin-like proteins"/>
    <property type="match status" value="1"/>
</dbReference>
<dbReference type="InterPro" id="IPR045886">
    <property type="entry name" value="ThiF/MoeB/HesA"/>
</dbReference>
<keyword evidence="10" id="KW-0539">Nucleus</keyword>
<sequence>MGWKEIEAKKLEGNRVLVVGAGGIGCELLKNLALTGYQDIHVIDMDTIDVSNLNRQFLFRREHVGRSKAEVASEAIRQMRPDIKITYDLDSILSSKFNLPFFQQFSLVLNALDNRAARNHVNRMCLAAKIPLIESGSAGYLGQVRPILRDRTECYECLPKPAQDKTFPGCTIRNTPSEHIHCTVWSKHAFNQLFGELDIDDDISPDITDKDARIEGNSPEGDSGAAEEHTKVSDGMNGVDLSNGSNGNSMDSASTPISTRAWAENVNYDPEKIFDKLFYDDINYLLLMQNLWRERRPPTPLRRAEATAASASSSTSGTTDDANKIWSLAECADVFCECVATLSRRKIASEEKILHWDKDDDVAMRFVAACANIRATIFGIPCKSLFEIKSMAGNIIPAIATTNAIVAGMMVVEAGKILSGEFDKLRVVFISLKPNPRGKILVDQVPFEPNPNCFVCSEKRECHVRLNPAQMTVKSLQDKVLKGALNMVAPDVMEATTSRIILSSEEGETTDLEPKTLDELSIGNGAMLTCDDFLQRLELRVIITESKTMKGDEFEIVLDSGEVKPDVDESRKRKSTAPPDELDEQNAAKRPKL</sequence>
<dbReference type="OrthoDB" id="10255449at2759"/>
<feature type="binding site" evidence="13">
    <location>
        <begin position="52"/>
        <end position="55"/>
    </location>
    <ligand>
        <name>ATP</name>
        <dbReference type="ChEBI" id="CHEBI:30616"/>
    </ligand>
</feature>